<gene>
    <name evidence="3" type="primary">LOC107264934</name>
</gene>
<protein>
    <submittedName>
        <fullName evidence="3">Neurofilament heavy polypeptide</fullName>
    </submittedName>
</protein>
<feature type="compositionally biased region" description="Low complexity" evidence="1">
    <location>
        <begin position="198"/>
        <end position="209"/>
    </location>
</feature>
<evidence type="ECO:0000256" key="1">
    <source>
        <dbReference type="SAM" id="MobiDB-lite"/>
    </source>
</evidence>
<feature type="compositionally biased region" description="Polar residues" evidence="1">
    <location>
        <begin position="814"/>
        <end position="846"/>
    </location>
</feature>
<organism evidence="2 3">
    <name type="scientific">Cephus cinctus</name>
    <name type="common">Wheat stem sawfly</name>
    <dbReference type="NCBI Taxonomy" id="211228"/>
    <lineage>
        <taxon>Eukaryota</taxon>
        <taxon>Metazoa</taxon>
        <taxon>Ecdysozoa</taxon>
        <taxon>Arthropoda</taxon>
        <taxon>Hexapoda</taxon>
        <taxon>Insecta</taxon>
        <taxon>Pterygota</taxon>
        <taxon>Neoptera</taxon>
        <taxon>Endopterygota</taxon>
        <taxon>Hymenoptera</taxon>
        <taxon>Cephoidea</taxon>
        <taxon>Cephidae</taxon>
        <taxon>Cephus</taxon>
    </lineage>
</organism>
<feature type="region of interest" description="Disordered" evidence="1">
    <location>
        <begin position="353"/>
        <end position="565"/>
    </location>
</feature>
<feature type="compositionally biased region" description="Basic and acidic residues" evidence="1">
    <location>
        <begin position="942"/>
        <end position="953"/>
    </location>
</feature>
<feature type="compositionally biased region" description="Polar residues" evidence="1">
    <location>
        <begin position="401"/>
        <end position="419"/>
    </location>
</feature>
<feature type="region of interest" description="Disordered" evidence="1">
    <location>
        <begin position="650"/>
        <end position="669"/>
    </location>
</feature>
<proteinExistence type="predicted"/>
<feature type="region of interest" description="Disordered" evidence="1">
    <location>
        <begin position="688"/>
        <end position="718"/>
    </location>
</feature>
<dbReference type="Proteomes" id="UP000694920">
    <property type="component" value="Unplaced"/>
</dbReference>
<evidence type="ECO:0000313" key="3">
    <source>
        <dbReference type="RefSeq" id="XP_015589244.1"/>
    </source>
</evidence>
<feature type="compositionally biased region" description="Basic residues" evidence="1">
    <location>
        <begin position="476"/>
        <end position="493"/>
    </location>
</feature>
<dbReference type="RefSeq" id="XP_015589244.1">
    <property type="nucleotide sequence ID" value="XM_015733758.2"/>
</dbReference>
<reference evidence="3" key="1">
    <citation type="submission" date="2025-08" db="UniProtKB">
        <authorList>
            <consortium name="RefSeq"/>
        </authorList>
    </citation>
    <scope>IDENTIFICATION</scope>
</reference>
<feature type="region of interest" description="Disordered" evidence="1">
    <location>
        <begin position="106"/>
        <end position="217"/>
    </location>
</feature>
<feature type="compositionally biased region" description="Polar residues" evidence="1">
    <location>
        <begin position="10"/>
        <end position="20"/>
    </location>
</feature>
<dbReference type="GeneID" id="107264934"/>
<feature type="region of interest" description="Disordered" evidence="1">
    <location>
        <begin position="1"/>
        <end position="84"/>
    </location>
</feature>
<feature type="compositionally biased region" description="Basic and acidic residues" evidence="1">
    <location>
        <begin position="129"/>
        <end position="139"/>
    </location>
</feature>
<keyword evidence="2" id="KW-1185">Reference proteome</keyword>
<feature type="compositionally biased region" description="Polar residues" evidence="1">
    <location>
        <begin position="172"/>
        <end position="188"/>
    </location>
</feature>
<feature type="compositionally biased region" description="Polar residues" evidence="1">
    <location>
        <begin position="60"/>
        <end position="72"/>
    </location>
</feature>
<dbReference type="AlphaFoldDB" id="A0AAJ7BLQ8"/>
<feature type="compositionally biased region" description="Basic residues" evidence="1">
    <location>
        <begin position="525"/>
        <end position="534"/>
    </location>
</feature>
<dbReference type="KEGG" id="ccin:107264934"/>
<evidence type="ECO:0000313" key="2">
    <source>
        <dbReference type="Proteomes" id="UP000694920"/>
    </source>
</evidence>
<feature type="compositionally biased region" description="Low complexity" evidence="1">
    <location>
        <begin position="495"/>
        <end position="510"/>
    </location>
</feature>
<accession>A0AAJ7BLQ8</accession>
<feature type="region of interest" description="Disordered" evidence="1">
    <location>
        <begin position="811"/>
        <end position="856"/>
    </location>
</feature>
<feature type="compositionally biased region" description="Basic residues" evidence="1">
    <location>
        <begin position="143"/>
        <end position="171"/>
    </location>
</feature>
<feature type="compositionally biased region" description="Low complexity" evidence="1">
    <location>
        <begin position="362"/>
        <end position="379"/>
    </location>
</feature>
<feature type="compositionally biased region" description="Polar residues" evidence="1">
    <location>
        <begin position="319"/>
        <end position="335"/>
    </location>
</feature>
<name>A0AAJ7BLQ8_CEPCN</name>
<feature type="region of interest" description="Disordered" evidence="1">
    <location>
        <begin position="936"/>
        <end position="975"/>
    </location>
</feature>
<sequence>MVRKRKNSEENTASPRQTRQITKKIENRNEPSADEESERTLKNVAQERGIKRTRRHHTKNLQNTTNLDTSFASELDASKQDETNKAIHKRATTRFMKKTTLNTNEEKLNSSQEIVVENSPIRTRKRAKKGTDELSDKSDTSIVKKKVAKKRSPIKVSKAKRTPLRRIRNSKSKITYESSFAKNDSENPQEGLKDKKSSQSSTLNSSSANDESDSMIKELTTDEFLNVLQKWPTGKNRNETPQPLSPRILRKRRERLPNGIVTPQNSPIVVNLTPHRSTKTPKRSPLNLRSPKSHSQTPLRLSKSPRKLPITLHSPAASDISTVSEQNSPKVKTNQTKDTMNLMTGVVKKIVSPSLARASRGSSTSPKLKTSPKYSKSPKIVLKSPKISPGNNKRSFMIRGSSKTPQTSVHSSLSKSTASPEIVVRLTRLEIPTSGTSPRTSRERVSVSASKVRKSPIKLAASRSPIKSPSRTPKIVSKKMKVRTPVPKGRKSTAKSPSLSTPPGTPLKTPVTMKLSLHGGDSPRRAKSLNKKRSPITDSGTPLRPISTPENISLKRSASKPGLDASSLTIPQERHIDIEKPLLSSTPRDRIARIMHLSPKLKTSSRIDDRTSPSNSSFLSTITLRENMDDFLTNCSLIENEEKPLTNETELINGGHTFSPDSSRKDGTFEITNDDSALKTHKDLDNDTYEVTEPKTPNFQKERRKRSMVDDESDKNSRQVKRTCRVRFARTTENDSVADGLDSAECGSKSSVAPSLKTVQSRLPTSIKQYSAIQSRKIYTPLKEASENLRRSTSMTNVEAKVAVIKPQLKRRSVSASDINTRTPGTSQKAQNASVSRLSRPKISTHSPKKRDLKTPVARKAPNFAEIHQKKFAKMESLVDAKKRVQERHIVLSNNLVGNTSKLAINIPSLSNVGNGVCNRFGFKLRKPEATEVVSKKRQVARPREKKKEENRTLLKGVRTNRRFELQMKSRNLHQ</sequence>
<feature type="region of interest" description="Disordered" evidence="1">
    <location>
        <begin position="230"/>
        <end position="335"/>
    </location>
</feature>